<dbReference type="Pfam" id="PF02637">
    <property type="entry name" value="GatB_Yqey"/>
    <property type="match status" value="1"/>
</dbReference>
<dbReference type="Gene3D" id="1.10.150.380">
    <property type="entry name" value="GatB domain, N-terminal subdomain"/>
    <property type="match status" value="1"/>
</dbReference>
<comment type="catalytic activity">
    <reaction evidence="9 11">
        <text>L-aspartyl-tRNA(Asn) + L-glutamine + ATP + H2O = L-asparaginyl-tRNA(Asn) + L-glutamate + ADP + phosphate + 2 H(+)</text>
        <dbReference type="Rhea" id="RHEA:14513"/>
        <dbReference type="Rhea" id="RHEA-COMP:9674"/>
        <dbReference type="Rhea" id="RHEA-COMP:9677"/>
        <dbReference type="ChEBI" id="CHEBI:15377"/>
        <dbReference type="ChEBI" id="CHEBI:15378"/>
        <dbReference type="ChEBI" id="CHEBI:29985"/>
        <dbReference type="ChEBI" id="CHEBI:30616"/>
        <dbReference type="ChEBI" id="CHEBI:43474"/>
        <dbReference type="ChEBI" id="CHEBI:58359"/>
        <dbReference type="ChEBI" id="CHEBI:78515"/>
        <dbReference type="ChEBI" id="CHEBI:78516"/>
        <dbReference type="ChEBI" id="CHEBI:456216"/>
    </reaction>
</comment>
<dbReference type="InterPro" id="IPR006075">
    <property type="entry name" value="Asn/Gln-tRNA_Trfase_suB/E_cat"/>
</dbReference>
<dbReference type="InterPro" id="IPR004413">
    <property type="entry name" value="GatB"/>
</dbReference>
<dbReference type="EC" id="6.3.5.-" evidence="11"/>
<dbReference type="HAMAP" id="MF_00121">
    <property type="entry name" value="GatB"/>
    <property type="match status" value="1"/>
</dbReference>
<comment type="subunit">
    <text evidence="2 11">Heterotrimer of A, B and C subunits.</text>
</comment>
<dbReference type="InterPro" id="IPR018027">
    <property type="entry name" value="Asn/Gln_amidotransferase"/>
</dbReference>
<evidence type="ECO:0000259" key="12">
    <source>
        <dbReference type="SMART" id="SM00845"/>
    </source>
</evidence>
<comment type="function">
    <text evidence="8 11">Allows the formation of correctly charged Asn-tRNA(Asn) or Gln-tRNA(Gln) through the transamidation of misacylated Asp-tRNA(Asn) or Glu-tRNA(Gln) in organisms which lack either or both of asparaginyl-tRNA or glutaminyl-tRNA synthetases. The reaction takes place in the presence of glutamine and ATP through an activated phospho-Asp-tRNA(Asn) or phospho-Glu-tRNA(Gln).</text>
</comment>
<evidence type="ECO:0000256" key="7">
    <source>
        <dbReference type="ARBA" id="ARBA00022917"/>
    </source>
</evidence>
<dbReference type="OrthoDB" id="9804078at2"/>
<comment type="similarity">
    <text evidence="1 11">Belongs to the GatB/GatE family. GatB subfamily.</text>
</comment>
<evidence type="ECO:0000256" key="4">
    <source>
        <dbReference type="ARBA" id="ARBA00022598"/>
    </source>
</evidence>
<dbReference type="PANTHER" id="PTHR11659:SF0">
    <property type="entry name" value="GLUTAMYL-TRNA(GLN) AMIDOTRANSFERASE SUBUNIT B, MITOCHONDRIAL"/>
    <property type="match status" value="1"/>
</dbReference>
<dbReference type="GO" id="GO:0070681">
    <property type="term" value="P:glutaminyl-tRNAGln biosynthesis via transamidation"/>
    <property type="evidence" value="ECO:0007669"/>
    <property type="project" value="TreeGrafter"/>
</dbReference>
<keyword evidence="7 11" id="KW-0648">Protein biosynthesis</keyword>
<comment type="catalytic activity">
    <reaction evidence="10 11">
        <text>L-glutamyl-tRNA(Gln) + L-glutamine + ATP + H2O = L-glutaminyl-tRNA(Gln) + L-glutamate + ADP + phosphate + H(+)</text>
        <dbReference type="Rhea" id="RHEA:17521"/>
        <dbReference type="Rhea" id="RHEA-COMP:9681"/>
        <dbReference type="Rhea" id="RHEA-COMP:9684"/>
        <dbReference type="ChEBI" id="CHEBI:15377"/>
        <dbReference type="ChEBI" id="CHEBI:15378"/>
        <dbReference type="ChEBI" id="CHEBI:29985"/>
        <dbReference type="ChEBI" id="CHEBI:30616"/>
        <dbReference type="ChEBI" id="CHEBI:43474"/>
        <dbReference type="ChEBI" id="CHEBI:58359"/>
        <dbReference type="ChEBI" id="CHEBI:78520"/>
        <dbReference type="ChEBI" id="CHEBI:78521"/>
        <dbReference type="ChEBI" id="CHEBI:456216"/>
    </reaction>
</comment>
<organism evidence="13 14">
    <name type="scientific">Paraburkholderia phenazinium</name>
    <dbReference type="NCBI Taxonomy" id="60549"/>
    <lineage>
        <taxon>Bacteria</taxon>
        <taxon>Pseudomonadati</taxon>
        <taxon>Pseudomonadota</taxon>
        <taxon>Betaproteobacteria</taxon>
        <taxon>Burkholderiales</taxon>
        <taxon>Burkholderiaceae</taxon>
        <taxon>Paraburkholderia</taxon>
    </lineage>
</organism>
<dbReference type="InterPro" id="IPR023168">
    <property type="entry name" value="GatB_Yqey_C_2"/>
</dbReference>
<dbReference type="InterPro" id="IPR003789">
    <property type="entry name" value="Asn/Gln_tRNA_amidoTrase-B-like"/>
</dbReference>
<dbReference type="GO" id="GO:0050566">
    <property type="term" value="F:asparaginyl-tRNA synthase (glutamine-hydrolyzing) activity"/>
    <property type="evidence" value="ECO:0007669"/>
    <property type="project" value="RHEA"/>
</dbReference>
<evidence type="ECO:0000256" key="5">
    <source>
        <dbReference type="ARBA" id="ARBA00022741"/>
    </source>
</evidence>
<keyword evidence="6 11" id="KW-0067">ATP-binding</keyword>
<accession>A0A1G7PGL2</accession>
<evidence type="ECO:0000256" key="2">
    <source>
        <dbReference type="ARBA" id="ARBA00011123"/>
    </source>
</evidence>
<dbReference type="NCBIfam" id="NF004015">
    <property type="entry name" value="PRK05477.1-5"/>
    <property type="match status" value="1"/>
</dbReference>
<evidence type="ECO:0000313" key="14">
    <source>
        <dbReference type="Proteomes" id="UP000199706"/>
    </source>
</evidence>
<dbReference type="PANTHER" id="PTHR11659">
    <property type="entry name" value="GLUTAMYL-TRNA GLN AMIDOTRANSFERASE SUBUNIT B MITOCHONDRIAL AND PROKARYOTIC PET112-RELATED"/>
    <property type="match status" value="1"/>
</dbReference>
<keyword evidence="13" id="KW-0808">Transferase</keyword>
<keyword evidence="4 11" id="KW-0436">Ligase</keyword>
<dbReference type="Pfam" id="PF02934">
    <property type="entry name" value="GatB_N"/>
    <property type="match status" value="1"/>
</dbReference>
<dbReference type="EMBL" id="FNCJ01000001">
    <property type="protein sequence ID" value="SDF85416.1"/>
    <property type="molecule type" value="Genomic_DNA"/>
</dbReference>
<dbReference type="SUPFAM" id="SSF89095">
    <property type="entry name" value="GatB/YqeY motif"/>
    <property type="match status" value="1"/>
</dbReference>
<evidence type="ECO:0000256" key="9">
    <source>
        <dbReference type="ARBA" id="ARBA00047380"/>
    </source>
</evidence>
<dbReference type="InterPro" id="IPR014746">
    <property type="entry name" value="Gln_synth/guanido_kin_cat_dom"/>
</dbReference>
<evidence type="ECO:0000313" key="13">
    <source>
        <dbReference type="EMBL" id="SDF85416.1"/>
    </source>
</evidence>
<evidence type="ECO:0000256" key="3">
    <source>
        <dbReference type="ARBA" id="ARBA00016923"/>
    </source>
</evidence>
<evidence type="ECO:0000256" key="10">
    <source>
        <dbReference type="ARBA" id="ARBA00047913"/>
    </source>
</evidence>
<evidence type="ECO:0000256" key="6">
    <source>
        <dbReference type="ARBA" id="ARBA00022840"/>
    </source>
</evidence>
<dbReference type="InterPro" id="IPR017959">
    <property type="entry name" value="Asn/Gln-tRNA_amidoTrfase_suB/E"/>
</dbReference>
<dbReference type="GO" id="GO:0005524">
    <property type="term" value="F:ATP binding"/>
    <property type="evidence" value="ECO:0007669"/>
    <property type="project" value="UniProtKB-KW"/>
</dbReference>
<gene>
    <name evidence="11" type="primary">gatB</name>
    <name evidence="13" type="ORF">SAMN05216466_101292</name>
</gene>
<evidence type="ECO:0000256" key="11">
    <source>
        <dbReference type="HAMAP-Rule" id="MF_00121"/>
    </source>
</evidence>
<dbReference type="FunFam" id="1.10.150.380:FF:000001">
    <property type="entry name" value="Aspartyl/glutamyl-tRNA(Asn/Gln) amidotransferase subunit B"/>
    <property type="match status" value="1"/>
</dbReference>
<dbReference type="PROSITE" id="PS01234">
    <property type="entry name" value="GATB"/>
    <property type="match status" value="1"/>
</dbReference>
<feature type="domain" description="Asn/Gln amidotransferase" evidence="12">
    <location>
        <begin position="337"/>
        <end position="490"/>
    </location>
</feature>
<dbReference type="RefSeq" id="WP_090680865.1">
    <property type="nucleotide sequence ID" value="NZ_FNCJ01000001.1"/>
</dbReference>
<dbReference type="NCBIfam" id="NF004014">
    <property type="entry name" value="PRK05477.1-4"/>
    <property type="match status" value="1"/>
</dbReference>
<dbReference type="AlphaFoldDB" id="A0A1G7PGL2"/>
<dbReference type="NCBIfam" id="NF004012">
    <property type="entry name" value="PRK05477.1-2"/>
    <property type="match status" value="1"/>
</dbReference>
<evidence type="ECO:0000256" key="1">
    <source>
        <dbReference type="ARBA" id="ARBA00005306"/>
    </source>
</evidence>
<dbReference type="GO" id="GO:0006412">
    <property type="term" value="P:translation"/>
    <property type="evidence" value="ECO:0007669"/>
    <property type="project" value="UniProtKB-UniRule"/>
</dbReference>
<dbReference type="Proteomes" id="UP000199706">
    <property type="component" value="Unassembled WGS sequence"/>
</dbReference>
<dbReference type="GO" id="GO:0016740">
    <property type="term" value="F:transferase activity"/>
    <property type="evidence" value="ECO:0007669"/>
    <property type="project" value="UniProtKB-KW"/>
</dbReference>
<protein>
    <recommendedName>
        <fullName evidence="3 11">Aspartyl/glutamyl-tRNA(Asn/Gln) amidotransferase subunit B</fullName>
        <shortName evidence="11">Asp/Glu-ADT subunit B</shortName>
        <ecNumber evidence="11">6.3.5.-</ecNumber>
    </recommendedName>
</protein>
<dbReference type="InterPro" id="IPR042114">
    <property type="entry name" value="GatB_C_1"/>
</dbReference>
<dbReference type="GO" id="GO:0050567">
    <property type="term" value="F:glutaminyl-tRNA synthase (glutamine-hydrolyzing) activity"/>
    <property type="evidence" value="ECO:0007669"/>
    <property type="project" value="UniProtKB-UniRule"/>
</dbReference>
<dbReference type="SMART" id="SM00845">
    <property type="entry name" value="GatB_Yqey"/>
    <property type="match status" value="1"/>
</dbReference>
<keyword evidence="5 11" id="KW-0547">Nucleotide-binding</keyword>
<proteinExistence type="inferred from homology"/>
<name>A0A1G7PGL2_9BURK</name>
<dbReference type="FunFam" id="1.10.10.410:FF:000001">
    <property type="entry name" value="Aspartyl/glutamyl-tRNA(Asn/Gln) amidotransferase subunit B"/>
    <property type="match status" value="1"/>
</dbReference>
<dbReference type="Gene3D" id="1.10.10.410">
    <property type="match status" value="1"/>
</dbReference>
<dbReference type="InterPro" id="IPR017958">
    <property type="entry name" value="Gln-tRNA_amidoTrfase_suB_CS"/>
</dbReference>
<dbReference type="SUPFAM" id="SSF55931">
    <property type="entry name" value="Glutamine synthetase/guanido kinase"/>
    <property type="match status" value="1"/>
</dbReference>
<dbReference type="NCBIfam" id="TIGR00133">
    <property type="entry name" value="gatB"/>
    <property type="match status" value="1"/>
</dbReference>
<evidence type="ECO:0000256" key="8">
    <source>
        <dbReference type="ARBA" id="ARBA00024799"/>
    </source>
</evidence>
<sequence length="491" mass="53954">MTKQWEVVIGLETHTQLSTVSKIFSGAATQFGAEPNTQACPVDLALPGTLPVMNRGAVQRAIEFGLAIGATIAPRSIFARKNYFYPDLPKGYQISQYEIPVVQGGQVTIQVPANEKAGKEAYEKTINLTRAHLEEDAGKSLHEDFAGMTGIDLNRAGTPLLEIVTEPEMRSAAEAVAYAKTLHTLVTWLGICDGNMQEGSFRCDANVSVRPVGQKEFGTRAEIKNLNSFRFLEEAIQYEVRRQIELIEDGGTVVQETRLYDPDKRETRSMRSKEDAHDYRYFPDPDLMPLVIDAAWVERVKAEMPELPVAIQQRFVEQYGLTPYDAGVLTSSKAMAAYYEAVVAKVGEAQAKVAANWMMGEVSSLLNREGLEIADSPVSAAQLALLLQRIADGTISNKIAKEIFVAIWNEKATDEAAADRIIEAKGLKQISDTGELEAIIDEVLAANQKSVEEFRAGKEKAFNALIGQAMKATKGKANPQQVNELLKKKLS</sequence>
<reference evidence="13 14" key="1">
    <citation type="submission" date="2016-10" db="EMBL/GenBank/DDBJ databases">
        <authorList>
            <person name="de Groot N.N."/>
        </authorList>
    </citation>
    <scope>NUCLEOTIDE SEQUENCE [LARGE SCALE GENOMIC DNA]</scope>
    <source>
        <strain evidence="13 14">LMG 2247</strain>
    </source>
</reference>